<feature type="transmembrane region" description="Helical" evidence="2">
    <location>
        <begin position="140"/>
        <end position="162"/>
    </location>
</feature>
<dbReference type="AlphaFoldDB" id="A0A4R2RRS9"/>
<keyword evidence="2" id="KW-0472">Membrane</keyword>
<dbReference type="OrthoDB" id="9814997at2"/>
<feature type="transmembrane region" description="Helical" evidence="2">
    <location>
        <begin position="6"/>
        <end position="27"/>
    </location>
</feature>
<dbReference type="Gene3D" id="1.20.120.1200">
    <property type="entry name" value="NADH-ubiquinone/plastoquinone oxidoreductase chain 6, subunit NuoJ"/>
    <property type="match status" value="1"/>
</dbReference>
<accession>A0A4R2RRS9</accession>
<comment type="similarity">
    <text evidence="1 2">Belongs to the complex I subunit 6 family.</text>
</comment>
<comment type="subcellular location">
    <subcellularLocation>
        <location evidence="2">Cell membrane</location>
        <topology evidence="2">Multi-pass membrane protein</topology>
    </subcellularLocation>
</comment>
<evidence type="ECO:0000313" key="3">
    <source>
        <dbReference type="EMBL" id="TCP65914.1"/>
    </source>
</evidence>
<dbReference type="PANTHER" id="PTHR33269">
    <property type="entry name" value="NADH-UBIQUINONE OXIDOREDUCTASE CHAIN 6"/>
    <property type="match status" value="1"/>
</dbReference>
<comment type="function">
    <text evidence="2">NDH-1 shuttles electrons from NADH, via FMN and iron-sulfur (Fe-S) centers, to quinones in the respiratory chain. Couples the redox reaction to proton translocation (for every two electrons transferred, four hydrogen ions are translocated across the cytoplasmic membrane), and thus conserves the redox energy in a proton gradient.</text>
</comment>
<dbReference type="EC" id="7.1.1.-" evidence="2"/>
<dbReference type="GO" id="GO:0048038">
    <property type="term" value="F:quinone binding"/>
    <property type="evidence" value="ECO:0007669"/>
    <property type="project" value="UniProtKB-UniRule"/>
</dbReference>
<organism evidence="3 4">
    <name type="scientific">Baia soyae</name>
    <dbReference type="NCBI Taxonomy" id="1544746"/>
    <lineage>
        <taxon>Bacteria</taxon>
        <taxon>Bacillati</taxon>
        <taxon>Bacillota</taxon>
        <taxon>Bacilli</taxon>
        <taxon>Bacillales</taxon>
        <taxon>Thermoactinomycetaceae</taxon>
        <taxon>Baia</taxon>
    </lineage>
</organism>
<feature type="transmembrane region" description="Helical" evidence="2">
    <location>
        <begin position="91"/>
        <end position="111"/>
    </location>
</feature>
<keyword evidence="2" id="KW-0520">NAD</keyword>
<keyword evidence="2" id="KW-1003">Cell membrane</keyword>
<dbReference type="InterPro" id="IPR001457">
    <property type="entry name" value="NADH_UbQ/plastoQ_OxRdtase_su6"/>
</dbReference>
<reference evidence="3 4" key="1">
    <citation type="submission" date="2019-03" db="EMBL/GenBank/DDBJ databases">
        <title>Genomic Encyclopedia of Type Strains, Phase IV (KMG-IV): sequencing the most valuable type-strain genomes for metagenomic binning, comparative biology and taxonomic classification.</title>
        <authorList>
            <person name="Goeker M."/>
        </authorList>
    </citation>
    <scope>NUCLEOTIDE SEQUENCE [LARGE SCALE GENOMIC DNA]</scope>
    <source>
        <strain evidence="3 4">DSM 46831</strain>
    </source>
</reference>
<dbReference type="EMBL" id="SLXV01000029">
    <property type="protein sequence ID" value="TCP65914.1"/>
    <property type="molecule type" value="Genomic_DNA"/>
</dbReference>
<feature type="transmembrane region" description="Helical" evidence="2">
    <location>
        <begin position="57"/>
        <end position="79"/>
    </location>
</feature>
<keyword evidence="2" id="KW-1133">Transmembrane helix</keyword>
<gene>
    <name evidence="3" type="ORF">EDD57_1299</name>
</gene>
<dbReference type="NCBIfam" id="NF005168">
    <property type="entry name" value="PRK06638.2-3"/>
    <property type="match status" value="1"/>
</dbReference>
<keyword evidence="2" id="KW-0812">Transmembrane</keyword>
<feature type="transmembrane region" description="Helical" evidence="2">
    <location>
        <begin position="34"/>
        <end position="51"/>
    </location>
</feature>
<evidence type="ECO:0000313" key="4">
    <source>
        <dbReference type="Proteomes" id="UP000294746"/>
    </source>
</evidence>
<evidence type="ECO:0000256" key="1">
    <source>
        <dbReference type="ARBA" id="ARBA00005698"/>
    </source>
</evidence>
<keyword evidence="4" id="KW-1185">Reference proteome</keyword>
<dbReference type="PANTHER" id="PTHR33269:SF17">
    <property type="entry name" value="NADH-UBIQUINONE OXIDOREDUCTASE CHAIN 6"/>
    <property type="match status" value="1"/>
</dbReference>
<name>A0A4R2RRS9_9BACL</name>
<dbReference type="Pfam" id="PF00499">
    <property type="entry name" value="Oxidored_q3"/>
    <property type="match status" value="1"/>
</dbReference>
<evidence type="ECO:0000256" key="2">
    <source>
        <dbReference type="RuleBase" id="RU004429"/>
    </source>
</evidence>
<dbReference type="InterPro" id="IPR042106">
    <property type="entry name" value="Nuo/plastoQ_OxRdtase_6_NuoJ"/>
</dbReference>
<proteinExistence type="inferred from homology"/>
<dbReference type="GO" id="GO:0005886">
    <property type="term" value="C:plasma membrane"/>
    <property type="evidence" value="ECO:0007669"/>
    <property type="project" value="UniProtKB-SubCell"/>
</dbReference>
<comment type="caution">
    <text evidence="3">The sequence shown here is derived from an EMBL/GenBank/DDBJ whole genome shotgun (WGS) entry which is preliminary data.</text>
</comment>
<comment type="catalytic activity">
    <reaction evidence="2">
        <text>a quinone + NADH + 5 H(+)(in) = a quinol + NAD(+) + 4 H(+)(out)</text>
        <dbReference type="Rhea" id="RHEA:57888"/>
        <dbReference type="ChEBI" id="CHEBI:15378"/>
        <dbReference type="ChEBI" id="CHEBI:24646"/>
        <dbReference type="ChEBI" id="CHEBI:57540"/>
        <dbReference type="ChEBI" id="CHEBI:57945"/>
        <dbReference type="ChEBI" id="CHEBI:132124"/>
    </reaction>
</comment>
<dbReference type="Proteomes" id="UP000294746">
    <property type="component" value="Unassembled WGS sequence"/>
</dbReference>
<dbReference type="RefSeq" id="WP_131849217.1">
    <property type="nucleotide sequence ID" value="NZ_SLXV01000029.1"/>
</dbReference>
<keyword evidence="2" id="KW-0874">Quinone</keyword>
<sequence length="168" mass="18332">MEITGEFIAFFILSILAICGAVFMIFFTNVVHMGVSMAFTFLSIAGIYFLLNADFLAVIQIMVYTGAISILMLFGIMMTRHKETEEKLNRPIHYGLSIAGAGVLLVSLVLLSRGATFVSDAVDTKGYGIEKIGELFFGTYMIPFELASILLLVALIGSIIIAKKEGQE</sequence>
<protein>
    <recommendedName>
        <fullName evidence="2">NADH-quinone oxidoreductase subunit J</fullName>
        <ecNumber evidence="2">7.1.1.-</ecNumber>
    </recommendedName>
</protein>
<dbReference type="GO" id="GO:0008137">
    <property type="term" value="F:NADH dehydrogenase (ubiquinone) activity"/>
    <property type="evidence" value="ECO:0007669"/>
    <property type="project" value="UniProtKB-UniRule"/>
</dbReference>